<name>A0A8I4A2K1_CALJA</name>
<organism evidence="1 2">
    <name type="scientific">Callithrix jacchus</name>
    <name type="common">White-tufted-ear marmoset</name>
    <name type="synonym">Simia Jacchus</name>
    <dbReference type="NCBI Taxonomy" id="9483"/>
    <lineage>
        <taxon>Eukaryota</taxon>
        <taxon>Metazoa</taxon>
        <taxon>Chordata</taxon>
        <taxon>Craniata</taxon>
        <taxon>Vertebrata</taxon>
        <taxon>Euteleostomi</taxon>
        <taxon>Mammalia</taxon>
        <taxon>Eutheria</taxon>
        <taxon>Euarchontoglires</taxon>
        <taxon>Primates</taxon>
        <taxon>Haplorrhini</taxon>
        <taxon>Platyrrhini</taxon>
        <taxon>Cebidae</taxon>
        <taxon>Callitrichinae</taxon>
        <taxon>Callithrix</taxon>
        <taxon>Callithrix</taxon>
    </lineage>
</organism>
<dbReference type="Proteomes" id="UP000008225">
    <property type="component" value="Chromosome 2"/>
</dbReference>
<dbReference type="AlphaFoldDB" id="A0A8I4A2K1"/>
<dbReference type="GeneTree" id="ENSGT00940000161627"/>
<accession>A0A8I4A2K1</accession>
<reference evidence="1" key="3">
    <citation type="submission" date="2025-09" db="UniProtKB">
        <authorList>
            <consortium name="Ensembl"/>
        </authorList>
    </citation>
    <scope>IDENTIFICATION</scope>
</reference>
<dbReference type="PANTHER" id="PTHR46254">
    <property type="entry name" value="PROTEIN GVQW1-RELATED"/>
    <property type="match status" value="1"/>
</dbReference>
<sequence length="168" mass="18203">SLSVAVPDGFARCWPVGPNKFRFCCARDLSSLQPPLRGSSDSLASASRVPGIITGARYHARLIFVFLVEAGFHHIDQAGLQLLTFSNPFASASQSAWITAETTAPSRQSFAVVTQTGVQWQDLSSPQPPPPGFKQFSCLSLPSSWDYRRPPPCPANFCIFSRDGVSPC</sequence>
<reference evidence="1 2" key="1">
    <citation type="submission" date="2009-03" db="EMBL/GenBank/DDBJ databases">
        <authorList>
            <person name="Warren W."/>
            <person name="Ye L."/>
            <person name="Minx P."/>
            <person name="Worley K."/>
            <person name="Gibbs R."/>
            <person name="Wilson R.K."/>
        </authorList>
    </citation>
    <scope>NUCLEOTIDE SEQUENCE [LARGE SCALE GENOMIC DNA]</scope>
</reference>
<dbReference type="PANTHER" id="PTHR46254:SF6">
    <property type="entry name" value="HIGH MOBILITY GROUP AT-HOOK 2"/>
    <property type="match status" value="1"/>
</dbReference>
<dbReference type="Ensembl" id="ENSCJAT00000137301.1">
    <property type="protein sequence ID" value="ENSCJAP00000089105.1"/>
    <property type="gene ID" value="ENSCJAG00000087233.1"/>
</dbReference>
<keyword evidence="2" id="KW-1185">Reference proteome</keyword>
<evidence type="ECO:0000313" key="2">
    <source>
        <dbReference type="Proteomes" id="UP000008225"/>
    </source>
</evidence>
<dbReference type="OMA" id="QSAWITA"/>
<protein>
    <submittedName>
        <fullName evidence="1">Uncharacterized protein</fullName>
    </submittedName>
</protein>
<reference evidence="1" key="2">
    <citation type="submission" date="2025-08" db="UniProtKB">
        <authorList>
            <consortium name="Ensembl"/>
        </authorList>
    </citation>
    <scope>IDENTIFICATION</scope>
</reference>
<proteinExistence type="predicted"/>
<dbReference type="PRINTS" id="PR02045">
    <property type="entry name" value="F138DOMAIN"/>
</dbReference>
<evidence type="ECO:0000313" key="1">
    <source>
        <dbReference type="Ensembl" id="ENSCJAP00000089105.1"/>
    </source>
</evidence>